<dbReference type="GO" id="GO:0009279">
    <property type="term" value="C:cell outer membrane"/>
    <property type="evidence" value="ECO:0007669"/>
    <property type="project" value="UniProtKB-SubCell"/>
</dbReference>
<dbReference type="SUPFAM" id="SSF49464">
    <property type="entry name" value="Carboxypeptidase regulatory domain-like"/>
    <property type="match status" value="1"/>
</dbReference>
<dbReference type="FunFam" id="2.60.40.1120:FF:000003">
    <property type="entry name" value="Outer membrane protein Omp121"/>
    <property type="match status" value="1"/>
</dbReference>
<dbReference type="EMBL" id="AEPD01000032">
    <property type="protein sequence ID" value="EFU29967.1"/>
    <property type="molecule type" value="Genomic_DNA"/>
</dbReference>
<dbReference type="Pfam" id="PF13715">
    <property type="entry name" value="CarbopepD_reg_2"/>
    <property type="match status" value="1"/>
</dbReference>
<dbReference type="InterPro" id="IPR037066">
    <property type="entry name" value="Plug_dom_sf"/>
</dbReference>
<accession>E6K913</accession>
<proteinExistence type="inferred from homology"/>
<dbReference type="InterPro" id="IPR008969">
    <property type="entry name" value="CarboxyPept-like_regulatory"/>
</dbReference>
<evidence type="ECO:0000313" key="9">
    <source>
        <dbReference type="EMBL" id="EFU29967.1"/>
    </source>
</evidence>
<evidence type="ECO:0000256" key="1">
    <source>
        <dbReference type="ARBA" id="ARBA00004571"/>
    </source>
</evidence>
<dbReference type="Gene3D" id="2.170.130.10">
    <property type="entry name" value="TonB-dependent receptor, plug domain"/>
    <property type="match status" value="1"/>
</dbReference>
<evidence type="ECO:0000256" key="5">
    <source>
        <dbReference type="ARBA" id="ARBA00023136"/>
    </source>
</evidence>
<gene>
    <name evidence="9" type="ORF">HMPREF6485_2077</name>
</gene>
<dbReference type="HOGENOM" id="CLU_004317_0_2_10"/>
<evidence type="ECO:0000256" key="4">
    <source>
        <dbReference type="ARBA" id="ARBA00022692"/>
    </source>
</evidence>
<evidence type="ECO:0000256" key="3">
    <source>
        <dbReference type="ARBA" id="ARBA00022452"/>
    </source>
</evidence>
<dbReference type="AlphaFoldDB" id="E6K913"/>
<keyword evidence="6 7" id="KW-0998">Cell outer membrane</keyword>
<dbReference type="InterPro" id="IPR039426">
    <property type="entry name" value="TonB-dep_rcpt-like"/>
</dbReference>
<keyword evidence="4 7" id="KW-0812">Transmembrane</keyword>
<dbReference type="eggNOG" id="COG4771">
    <property type="taxonomic scope" value="Bacteria"/>
</dbReference>
<sequence>METAISMNHDSFDLRHMPSLGKAMVLLFMLLLPLTAFAQVKVTGTVTDGSSGEPIIGVTVKIKGGATGAVTDLDGNYSVNAKPGQTLEFSYVGYATLTAKVPASGRLNVTMSEDAQTLNDIVVVGYGVMKRSDLTGSVASINEDAIKQGVNTSLEQAMQGRIAGVQVMQNSGAPGGGISVQIRGINTLNGNEPLYVIDGIATSGNTSGSSSVLASINPSDITSIEVLKDASATAIYGSRASNGVVMITTKRGQDGKAKIQYEGYIGWQALPKKLSVMNLPQYAEFYNVRAAIQGWGTREDYKDPSLLTNGTDWQDELFQTAFMQNHSVNINGGNKDMHYSLSGGYLDQDGVGIGSGFTRASFRANFDTNITNWLQVGFNAAYANTKQLITFTENNVINTALNQFPDVAPRNPDGTYGFPKINDTGTYYSNPIFEANMKENRTNNYQLDYNVYANIMPLKGLSIRIEYGGNRGWLNNYYFTPEYSYGMIKNESLSTRRKNLSKYNSFKQYATYDFEPWKSHRFQIMGGHEAQWGNWESLSGSRKGYISDIIHSLDVGNATTATNSGDDGTQWSIESYFGRVNYNLLDRYLVTATLRTDGSSSFGKNKRWGWFPSAALAWRVSNEDFMKNAKWIDNLKLRLGWGLVGNQQSASFAYGATMANTSTAWGTGYYPGNFANENLKWESTRAWNVGFDLNVLNNRIEFIVDAYLKKTDNLLMRAVLPSYVINNDYMGMSSPWVNKGSLQNKGIEFSLNTVNIMTKDLQWRTGATLSFNRNKLTALNSESSTIPGTIGTNTYTLSEVGGPVGRFYGYKVIGMFTKESDFYQRNAQGEFLLDASGNRVPVARPVDTNKNLQPIAQNGIWVGDYIYEDINKDGKITEADRTYIGDPNPDFTFGLNNVITWRNFELSFFLNGSVGGDIYNLVRQDHTNTQGYGNKMSEVANYAHVELIDPNGSATDISNVYVPNANTASVQRISAAGTSLNDNNRVSDRFVENGSYLRLKTLSLAYNLPKKWLNPLKIDWVQVYGNIQNLFTICGYNGYDPEVGAQGQSVILQGIDNYRYPSQRIYTFGVKVKF</sequence>
<evidence type="ECO:0000256" key="2">
    <source>
        <dbReference type="ARBA" id="ARBA00022448"/>
    </source>
</evidence>
<organism evidence="9 10">
    <name type="scientific">Segatella buccae ATCC 33574</name>
    <dbReference type="NCBI Taxonomy" id="873513"/>
    <lineage>
        <taxon>Bacteria</taxon>
        <taxon>Pseudomonadati</taxon>
        <taxon>Bacteroidota</taxon>
        <taxon>Bacteroidia</taxon>
        <taxon>Bacteroidales</taxon>
        <taxon>Prevotellaceae</taxon>
        <taxon>Segatella</taxon>
    </lineage>
</organism>
<keyword evidence="2 7" id="KW-0813">Transport</keyword>
<keyword evidence="3 7" id="KW-1134">Transmembrane beta strand</keyword>
<dbReference type="InterPro" id="IPR036942">
    <property type="entry name" value="Beta-barrel_TonB_sf"/>
</dbReference>
<keyword evidence="5 7" id="KW-0472">Membrane</keyword>
<protein>
    <submittedName>
        <fullName evidence="9">TonB-linked outer membrane protein, SusC/RagA family</fullName>
    </submittedName>
</protein>
<dbReference type="Gene3D" id="2.40.170.20">
    <property type="entry name" value="TonB-dependent receptor, beta-barrel domain"/>
    <property type="match status" value="1"/>
</dbReference>
<dbReference type="NCBIfam" id="TIGR04056">
    <property type="entry name" value="OMP_RagA_SusC"/>
    <property type="match status" value="1"/>
</dbReference>
<dbReference type="NCBIfam" id="TIGR04057">
    <property type="entry name" value="SusC_RagA_signa"/>
    <property type="match status" value="1"/>
</dbReference>
<name>E6K913_9BACT</name>
<dbReference type="InterPro" id="IPR023997">
    <property type="entry name" value="TonB-dep_OMP_SusC/RagA_CS"/>
</dbReference>
<dbReference type="PROSITE" id="PS52016">
    <property type="entry name" value="TONB_DEPENDENT_REC_3"/>
    <property type="match status" value="1"/>
</dbReference>
<reference evidence="9 10" key="1">
    <citation type="submission" date="2010-10" db="EMBL/GenBank/DDBJ databases">
        <authorList>
            <person name="Muzny D."/>
            <person name="Qin X."/>
            <person name="Deng J."/>
            <person name="Jiang H."/>
            <person name="Liu Y."/>
            <person name="Qu J."/>
            <person name="Song X.-Z."/>
            <person name="Zhang L."/>
            <person name="Thornton R."/>
            <person name="Coyle M."/>
            <person name="Francisco L."/>
            <person name="Jackson L."/>
            <person name="Javaid M."/>
            <person name="Korchina V."/>
            <person name="Kovar C."/>
            <person name="Mata R."/>
            <person name="Mathew T."/>
            <person name="Ngo R."/>
            <person name="Nguyen L."/>
            <person name="Nguyen N."/>
            <person name="Okwuonu G."/>
            <person name="Ongeri F."/>
            <person name="Pham C."/>
            <person name="Simmons D."/>
            <person name="Wilczek-Boney K."/>
            <person name="Hale W."/>
            <person name="Jakkamsetti A."/>
            <person name="Pham P."/>
            <person name="Ruth R."/>
            <person name="San Lucas F."/>
            <person name="Warren J."/>
            <person name="Zhang J."/>
            <person name="Zhao Z."/>
            <person name="Zhou C."/>
            <person name="Zhu D."/>
            <person name="Lee S."/>
            <person name="Bess C."/>
            <person name="Blankenburg K."/>
            <person name="Forbes L."/>
            <person name="Fu Q."/>
            <person name="Gubbala S."/>
            <person name="Hirani K."/>
            <person name="Jayaseelan J.C."/>
            <person name="Lara F."/>
            <person name="Munidasa M."/>
            <person name="Palculict T."/>
            <person name="Patil S."/>
            <person name="Pu L.-L."/>
            <person name="Saada N."/>
            <person name="Tang L."/>
            <person name="Weissenberger G."/>
            <person name="Zhu Y."/>
            <person name="Hemphill L."/>
            <person name="Shang Y."/>
            <person name="Youmans B."/>
            <person name="Ayvaz T."/>
            <person name="Ross M."/>
            <person name="Santibanez J."/>
            <person name="Aqrawi P."/>
            <person name="Gross S."/>
            <person name="Joshi V."/>
            <person name="Fowler G."/>
            <person name="Nazareth L."/>
            <person name="Reid J."/>
            <person name="Worley K."/>
            <person name="Petrosino J."/>
            <person name="Highlander S."/>
            <person name="Gibbs R."/>
        </authorList>
    </citation>
    <scope>NUCLEOTIDE SEQUENCE [LARGE SCALE GENOMIC DNA]</scope>
    <source>
        <strain evidence="9 10">ATCC 33574</strain>
    </source>
</reference>
<dbReference type="STRING" id="873513.HMPREF6485_2077"/>
<evidence type="ECO:0000259" key="8">
    <source>
        <dbReference type="Pfam" id="PF07715"/>
    </source>
</evidence>
<dbReference type="InterPro" id="IPR023996">
    <property type="entry name" value="TonB-dep_OMP_SusC/RagA"/>
</dbReference>
<keyword evidence="10" id="KW-1185">Reference proteome</keyword>
<evidence type="ECO:0000256" key="7">
    <source>
        <dbReference type="PROSITE-ProRule" id="PRU01360"/>
    </source>
</evidence>
<comment type="similarity">
    <text evidence="7">Belongs to the TonB-dependent receptor family.</text>
</comment>
<comment type="caution">
    <text evidence="9">The sequence shown here is derived from an EMBL/GenBank/DDBJ whole genome shotgun (WGS) entry which is preliminary data.</text>
</comment>
<dbReference type="Pfam" id="PF07715">
    <property type="entry name" value="Plug"/>
    <property type="match status" value="1"/>
</dbReference>
<comment type="subcellular location">
    <subcellularLocation>
        <location evidence="1 7">Cell outer membrane</location>
        <topology evidence="1 7">Multi-pass membrane protein</topology>
    </subcellularLocation>
</comment>
<dbReference type="InterPro" id="IPR012910">
    <property type="entry name" value="Plug_dom"/>
</dbReference>
<feature type="domain" description="TonB-dependent receptor plug" evidence="8">
    <location>
        <begin position="131"/>
        <end position="244"/>
    </location>
</feature>
<evidence type="ECO:0000256" key="6">
    <source>
        <dbReference type="ARBA" id="ARBA00023237"/>
    </source>
</evidence>
<dbReference type="Gene3D" id="2.60.40.1120">
    <property type="entry name" value="Carboxypeptidase-like, regulatory domain"/>
    <property type="match status" value="1"/>
</dbReference>
<dbReference type="Proteomes" id="UP000003112">
    <property type="component" value="Unassembled WGS sequence"/>
</dbReference>
<dbReference type="SUPFAM" id="SSF56935">
    <property type="entry name" value="Porins"/>
    <property type="match status" value="1"/>
</dbReference>
<evidence type="ECO:0000313" key="10">
    <source>
        <dbReference type="Proteomes" id="UP000003112"/>
    </source>
</evidence>